<dbReference type="Proteomes" id="UP000063964">
    <property type="component" value="Chromosome"/>
</dbReference>
<evidence type="ECO:0000259" key="7">
    <source>
        <dbReference type="PROSITE" id="PS51371"/>
    </source>
</evidence>
<dbReference type="KEGG" id="doa:AXF15_12485"/>
<dbReference type="InterPro" id="IPR000644">
    <property type="entry name" value="CBS_dom"/>
</dbReference>
<dbReference type="InterPro" id="IPR016169">
    <property type="entry name" value="FAD-bd_PCMH_sub2"/>
</dbReference>
<evidence type="ECO:0000256" key="5">
    <source>
        <dbReference type="ARBA" id="ARBA00023122"/>
    </source>
</evidence>
<dbReference type="InterPro" id="IPR046342">
    <property type="entry name" value="CBS_dom_sf"/>
</dbReference>
<evidence type="ECO:0000313" key="8">
    <source>
        <dbReference type="EMBL" id="AMD93836.1"/>
    </source>
</evidence>
<dbReference type="InterPro" id="IPR044751">
    <property type="entry name" value="Ion_transp-like_CBS"/>
</dbReference>
<organism evidence="8 9">
    <name type="scientific">Desulfomicrobium orale DSM 12838</name>
    <dbReference type="NCBI Taxonomy" id="888061"/>
    <lineage>
        <taxon>Bacteria</taxon>
        <taxon>Pseudomonadati</taxon>
        <taxon>Thermodesulfobacteriota</taxon>
        <taxon>Desulfovibrionia</taxon>
        <taxon>Desulfovibrionales</taxon>
        <taxon>Desulfomicrobiaceae</taxon>
        <taxon>Desulfomicrobium</taxon>
    </lineage>
</organism>
<name>A0A0X8JS43_9BACT</name>
<dbReference type="PANTHER" id="PTHR22777:SF32">
    <property type="entry name" value="UPF0053 INNER MEMBRANE PROTEIN YFJD"/>
    <property type="match status" value="1"/>
</dbReference>
<dbReference type="EMBL" id="CP014230">
    <property type="protein sequence ID" value="AMD93836.1"/>
    <property type="molecule type" value="Genomic_DNA"/>
</dbReference>
<comment type="similarity">
    <text evidence="2">Belongs to the UPF0053 family.</text>
</comment>
<sequence length="274" mass="30872">MDEGSDSRPWATLLKRLFQRKGESHLEDAIQEAKDGGELQNDEMSMLLNVLQLDDKQAYEIMVPRTDIVCAELEDTITEVARRFFESGHSRLPIYKETKDQIVGVLHCKELLRFFAGDEQAPADLASVLRPPYFIPETKNVKNILLDFQNNKQHMAIVLDEYGGTAGLVTLEDVLEEIVGDIEDEYDPPRPEDIQPMDDRTFLVSGRTTLEDLGEECGIHLDSEQVETVGGYISEQLGRVPEADESLELEGYTFLIKEADAKQIQWVVVSGPAD</sequence>
<keyword evidence="5 6" id="KW-0129">CBS domain</keyword>
<dbReference type="Pfam" id="PF03471">
    <property type="entry name" value="CorC_HlyC"/>
    <property type="match status" value="1"/>
</dbReference>
<evidence type="ECO:0000256" key="1">
    <source>
        <dbReference type="ARBA" id="ARBA00004651"/>
    </source>
</evidence>
<gene>
    <name evidence="8" type="ORF">AXF15_12485</name>
</gene>
<accession>A0A0X8JS43</accession>
<keyword evidence="3" id="KW-1003">Cell membrane</keyword>
<dbReference type="Gene3D" id="3.30.465.10">
    <property type="match status" value="1"/>
</dbReference>
<feature type="domain" description="CBS" evidence="7">
    <location>
        <begin position="128"/>
        <end position="185"/>
    </location>
</feature>
<reference evidence="9" key="1">
    <citation type="submission" date="2016-02" db="EMBL/GenBank/DDBJ databases">
        <authorList>
            <person name="Holder M.E."/>
            <person name="Ajami N.J."/>
            <person name="Petrosino J.F."/>
        </authorList>
    </citation>
    <scope>NUCLEOTIDE SEQUENCE [LARGE SCALE GENOMIC DNA]</scope>
    <source>
        <strain evidence="9">DSM 12838</strain>
    </source>
</reference>
<dbReference type="SUPFAM" id="SSF56176">
    <property type="entry name" value="FAD-binding/transporter-associated domain-like"/>
    <property type="match status" value="1"/>
</dbReference>
<dbReference type="RefSeq" id="WP_066608141.1">
    <property type="nucleotide sequence ID" value="NZ_CP014230.1"/>
</dbReference>
<dbReference type="InterPro" id="IPR036318">
    <property type="entry name" value="FAD-bd_PCMH-like_sf"/>
</dbReference>
<dbReference type="CDD" id="cd04590">
    <property type="entry name" value="CBS_pair_CorC_HlyC_assoc"/>
    <property type="match status" value="1"/>
</dbReference>
<dbReference type="SMART" id="SM01091">
    <property type="entry name" value="CorC_HlyC"/>
    <property type="match status" value="1"/>
</dbReference>
<dbReference type="PROSITE" id="PS51371">
    <property type="entry name" value="CBS"/>
    <property type="match status" value="2"/>
</dbReference>
<keyword evidence="4" id="KW-0677">Repeat</keyword>
<protein>
    <submittedName>
        <fullName evidence="8">Magnesium/cobalt efflux protein</fullName>
    </submittedName>
</protein>
<proteinExistence type="inferred from homology"/>
<comment type="subcellular location">
    <subcellularLocation>
        <location evidence="1">Cell membrane</location>
        <topology evidence="1">Multi-pass membrane protein</topology>
    </subcellularLocation>
</comment>
<evidence type="ECO:0000256" key="3">
    <source>
        <dbReference type="ARBA" id="ARBA00022475"/>
    </source>
</evidence>
<feature type="domain" description="CBS" evidence="7">
    <location>
        <begin position="62"/>
        <end position="125"/>
    </location>
</feature>
<dbReference type="STRING" id="888061.AXF15_12485"/>
<evidence type="ECO:0000256" key="4">
    <source>
        <dbReference type="ARBA" id="ARBA00022737"/>
    </source>
</evidence>
<dbReference type="GO" id="GO:0050660">
    <property type="term" value="F:flavin adenine dinucleotide binding"/>
    <property type="evidence" value="ECO:0007669"/>
    <property type="project" value="InterPro"/>
</dbReference>
<keyword evidence="9" id="KW-1185">Reference proteome</keyword>
<evidence type="ECO:0000256" key="2">
    <source>
        <dbReference type="ARBA" id="ARBA00006337"/>
    </source>
</evidence>
<dbReference type="PANTHER" id="PTHR22777">
    <property type="entry name" value="HEMOLYSIN-RELATED"/>
    <property type="match status" value="1"/>
</dbReference>
<dbReference type="InterPro" id="IPR005170">
    <property type="entry name" value="Transptr-assoc_dom"/>
</dbReference>
<keyword evidence="3" id="KW-0472">Membrane</keyword>
<dbReference type="OrthoDB" id="9798188at2"/>
<evidence type="ECO:0000313" key="9">
    <source>
        <dbReference type="Proteomes" id="UP000063964"/>
    </source>
</evidence>
<dbReference type="Pfam" id="PF00571">
    <property type="entry name" value="CBS"/>
    <property type="match status" value="2"/>
</dbReference>
<dbReference type="AlphaFoldDB" id="A0A0X8JS43"/>
<dbReference type="SUPFAM" id="SSF54631">
    <property type="entry name" value="CBS-domain pair"/>
    <property type="match status" value="1"/>
</dbReference>
<dbReference type="FunFam" id="3.10.580.10:FF:000002">
    <property type="entry name" value="Magnesium/cobalt efflux protein CorC"/>
    <property type="match status" value="1"/>
</dbReference>
<evidence type="ECO:0000256" key="6">
    <source>
        <dbReference type="PROSITE-ProRule" id="PRU00703"/>
    </source>
</evidence>
<dbReference type="SMART" id="SM00116">
    <property type="entry name" value="CBS"/>
    <property type="match status" value="2"/>
</dbReference>
<dbReference type="GO" id="GO:0005886">
    <property type="term" value="C:plasma membrane"/>
    <property type="evidence" value="ECO:0007669"/>
    <property type="project" value="UniProtKB-SubCell"/>
</dbReference>
<dbReference type="Gene3D" id="3.10.580.10">
    <property type="entry name" value="CBS-domain"/>
    <property type="match status" value="1"/>
</dbReference>